<evidence type="ECO:0000313" key="9">
    <source>
        <dbReference type="EMBL" id="EDO36307.1"/>
    </source>
</evidence>
<dbReference type="CDD" id="cd00637">
    <property type="entry name" value="7tm_classA_rhodopsin-like"/>
    <property type="match status" value="1"/>
</dbReference>
<feature type="transmembrane region" description="Helical" evidence="7">
    <location>
        <begin position="27"/>
        <end position="48"/>
    </location>
</feature>
<dbReference type="EMBL" id="DS469673">
    <property type="protein sequence ID" value="EDO36307.1"/>
    <property type="molecule type" value="Genomic_DNA"/>
</dbReference>
<proteinExistence type="inferred from homology"/>
<dbReference type="eggNOG" id="KOG4219">
    <property type="taxonomic scope" value="Eukaryota"/>
</dbReference>
<keyword evidence="2 5" id="KW-0812">Transmembrane</keyword>
<evidence type="ECO:0000256" key="4">
    <source>
        <dbReference type="ARBA" id="ARBA00023136"/>
    </source>
</evidence>
<keyword evidence="4 7" id="KW-0472">Membrane</keyword>
<evidence type="ECO:0000256" key="5">
    <source>
        <dbReference type="RuleBase" id="RU000688"/>
    </source>
</evidence>
<keyword evidence="5" id="KW-0297">G-protein coupled receptor</keyword>
<dbReference type="AlphaFoldDB" id="A7SIZ5"/>
<dbReference type="GO" id="GO:0004930">
    <property type="term" value="F:G protein-coupled receptor activity"/>
    <property type="evidence" value="ECO:0007669"/>
    <property type="project" value="UniProtKB-KW"/>
</dbReference>
<feature type="domain" description="G-protein coupled receptors family 1 profile" evidence="8">
    <location>
        <begin position="81"/>
        <end position="256"/>
    </location>
</feature>
<evidence type="ECO:0000256" key="2">
    <source>
        <dbReference type="ARBA" id="ARBA00022692"/>
    </source>
</evidence>
<dbReference type="PROSITE" id="PS50262">
    <property type="entry name" value="G_PROTEIN_RECEP_F1_2"/>
    <property type="match status" value="1"/>
</dbReference>
<dbReference type="Pfam" id="PF00001">
    <property type="entry name" value="7tm_1"/>
    <property type="match status" value="1"/>
</dbReference>
<dbReference type="PhylomeDB" id="A7SIZ5"/>
<sequence>MALPRNERAAIKPNITDLSLESILIRYWFVLLLFDFSGVFLVLTPNYIIPMKSFPVMSGGSGRAFCRAIFSTYCLFVCGKASNTTIMCLAIERWCAVVRPTKYKANFNRKRVSLYIVLIWLVAAATEVFELFIADLMPDGRCEWITPFYGEKLEKGFLVFHITITFYIPMTITWITFAHIWYRMSHNQVSTQHGDAAKKNVVRMCMLAALLLTLCWFPTETFWILLQHKVATLPRAWYFWFNFLAFFNSCCNPPLYCLTNKTYRREFLKLFGCGMCGAQVAPDSTVAATASGQAANPQAQSVRYKMPKTTKHSVVEESVTTDKNSTCDAARSECQSDKEPYHGHNLTRKYPGYELKGQHPENELTGQRPGYKLSGVHGAHQSDKIPEGHHGSKVTRKYPGYQLTEHHLGYVMTGPGPGYDVTGQHAGKGLTGPRPGYGLTRSRPGYKLTGQHPGYEMTGPRPRYNMNGPRPGYEFTGQYPGYEFTGEDHAHAAHQNAKISARHCGNNVIRPLPRYKLPGQNHGYDSTGQGHQNDKILLGMHGLACCIFWGNLCSALATPKQAEHFTAVGLVGQAVQRRVAAGIEEGKEVKYPVPNIG</sequence>
<dbReference type="PANTHER" id="PTHR45698">
    <property type="entry name" value="TRACE AMINE-ASSOCIATED RECEPTOR 19N-RELATED"/>
    <property type="match status" value="1"/>
</dbReference>
<evidence type="ECO:0000256" key="1">
    <source>
        <dbReference type="ARBA" id="ARBA00004370"/>
    </source>
</evidence>
<evidence type="ECO:0000256" key="3">
    <source>
        <dbReference type="ARBA" id="ARBA00022989"/>
    </source>
</evidence>
<comment type="subcellular location">
    <subcellularLocation>
        <location evidence="1">Membrane</location>
    </subcellularLocation>
</comment>
<feature type="transmembrane region" description="Helical" evidence="7">
    <location>
        <begin position="237"/>
        <end position="259"/>
    </location>
</feature>
<keyword evidence="3 7" id="KW-1133">Transmembrane helix</keyword>
<accession>A7SIZ5</accession>
<feature type="region of interest" description="Disordered" evidence="6">
    <location>
        <begin position="443"/>
        <end position="463"/>
    </location>
</feature>
<feature type="transmembrane region" description="Helical" evidence="7">
    <location>
        <begin position="112"/>
        <end position="137"/>
    </location>
</feature>
<dbReference type="InParanoid" id="A7SIZ5"/>
<evidence type="ECO:0000313" key="10">
    <source>
        <dbReference type="Proteomes" id="UP000001593"/>
    </source>
</evidence>
<protein>
    <recommendedName>
        <fullName evidence="8">G-protein coupled receptors family 1 profile domain-containing protein</fullName>
    </recommendedName>
</protein>
<organism evidence="9 10">
    <name type="scientific">Nematostella vectensis</name>
    <name type="common">Starlet sea anemone</name>
    <dbReference type="NCBI Taxonomy" id="45351"/>
    <lineage>
        <taxon>Eukaryota</taxon>
        <taxon>Metazoa</taxon>
        <taxon>Cnidaria</taxon>
        <taxon>Anthozoa</taxon>
        <taxon>Hexacorallia</taxon>
        <taxon>Actiniaria</taxon>
        <taxon>Edwardsiidae</taxon>
        <taxon>Nematostella</taxon>
    </lineage>
</organism>
<keyword evidence="10" id="KW-1185">Reference proteome</keyword>
<reference evidence="9 10" key="1">
    <citation type="journal article" date="2007" name="Science">
        <title>Sea anemone genome reveals ancestral eumetazoan gene repertoire and genomic organization.</title>
        <authorList>
            <person name="Putnam N.H."/>
            <person name="Srivastava M."/>
            <person name="Hellsten U."/>
            <person name="Dirks B."/>
            <person name="Chapman J."/>
            <person name="Salamov A."/>
            <person name="Terry A."/>
            <person name="Shapiro H."/>
            <person name="Lindquist E."/>
            <person name="Kapitonov V.V."/>
            <person name="Jurka J."/>
            <person name="Genikhovich G."/>
            <person name="Grigoriev I.V."/>
            <person name="Lucas S.M."/>
            <person name="Steele R.E."/>
            <person name="Finnerty J.R."/>
            <person name="Technau U."/>
            <person name="Martindale M.Q."/>
            <person name="Rokhsar D.S."/>
        </authorList>
    </citation>
    <scope>NUCLEOTIDE SEQUENCE [LARGE SCALE GENOMIC DNA]</scope>
    <source>
        <strain evidence="10">CH2 X CH6</strain>
    </source>
</reference>
<feature type="transmembrane region" description="Helical" evidence="7">
    <location>
        <begin position="157"/>
        <end position="181"/>
    </location>
</feature>
<name>A7SIZ5_NEMVE</name>
<keyword evidence="5" id="KW-0807">Transducer</keyword>
<dbReference type="Proteomes" id="UP000001593">
    <property type="component" value="Unassembled WGS sequence"/>
</dbReference>
<dbReference type="HOGENOM" id="CLU_457334_0_0_1"/>
<dbReference type="PROSITE" id="PS00237">
    <property type="entry name" value="G_PROTEIN_RECEP_F1_1"/>
    <property type="match status" value="1"/>
</dbReference>
<comment type="similarity">
    <text evidence="5">Belongs to the G-protein coupled receptor 1 family.</text>
</comment>
<evidence type="ECO:0000259" key="8">
    <source>
        <dbReference type="PROSITE" id="PS50262"/>
    </source>
</evidence>
<dbReference type="InterPro" id="IPR000276">
    <property type="entry name" value="GPCR_Rhodpsn"/>
</dbReference>
<dbReference type="PRINTS" id="PR00237">
    <property type="entry name" value="GPCRRHODOPSN"/>
</dbReference>
<dbReference type="PANTHER" id="PTHR45698:SF1">
    <property type="entry name" value="TRACE AMINE-ASSOCIATED RECEPTOR 13C-LIKE"/>
    <property type="match status" value="1"/>
</dbReference>
<evidence type="ECO:0000256" key="6">
    <source>
        <dbReference type="SAM" id="MobiDB-lite"/>
    </source>
</evidence>
<evidence type="ECO:0000256" key="7">
    <source>
        <dbReference type="SAM" id="Phobius"/>
    </source>
</evidence>
<dbReference type="InterPro" id="IPR017452">
    <property type="entry name" value="GPCR_Rhodpsn_7TM"/>
</dbReference>
<feature type="transmembrane region" description="Helical" evidence="7">
    <location>
        <begin position="68"/>
        <end position="91"/>
    </location>
</feature>
<keyword evidence="5" id="KW-0675">Receptor</keyword>
<dbReference type="GO" id="GO:0016020">
    <property type="term" value="C:membrane"/>
    <property type="evidence" value="ECO:0007669"/>
    <property type="project" value="UniProtKB-SubCell"/>
</dbReference>
<dbReference type="Gene3D" id="1.20.1070.10">
    <property type="entry name" value="Rhodopsin 7-helix transmembrane proteins"/>
    <property type="match status" value="1"/>
</dbReference>
<gene>
    <name evidence="9" type="ORF">NEMVEDRAFT_v1g213006</name>
</gene>
<dbReference type="SUPFAM" id="SSF81321">
    <property type="entry name" value="Family A G protein-coupled receptor-like"/>
    <property type="match status" value="1"/>
</dbReference>
<feature type="transmembrane region" description="Helical" evidence="7">
    <location>
        <begin position="201"/>
        <end position="225"/>
    </location>
</feature>